<keyword evidence="2" id="KW-0446">Lipid-binding</keyword>
<accession>A0A3Q3DBT4</accession>
<dbReference type="Proteomes" id="UP000264820">
    <property type="component" value="Unplaced"/>
</dbReference>
<proteinExistence type="inferred from homology"/>
<protein>
    <submittedName>
        <fullName evidence="4">Diazepam binding inhibitor, acyl-CoA binding protein</fullName>
    </submittedName>
</protein>
<dbReference type="InterPro" id="IPR014352">
    <property type="entry name" value="FERM/acyl-CoA-bd_prot_sf"/>
</dbReference>
<evidence type="ECO:0000313" key="5">
    <source>
        <dbReference type="Proteomes" id="UP000264820"/>
    </source>
</evidence>
<dbReference type="PANTHER" id="PTHR23310">
    <property type="entry name" value="ACYL-COA-BINDING PROTEIN, ACBP"/>
    <property type="match status" value="1"/>
</dbReference>
<reference evidence="4" key="1">
    <citation type="submission" date="2025-08" db="UniProtKB">
        <authorList>
            <consortium name="Ensembl"/>
        </authorList>
    </citation>
    <scope>IDENTIFICATION</scope>
</reference>
<dbReference type="InterPro" id="IPR035984">
    <property type="entry name" value="Acyl-CoA-binding_sf"/>
</dbReference>
<evidence type="ECO:0000259" key="3">
    <source>
        <dbReference type="PROSITE" id="PS51228"/>
    </source>
</evidence>
<evidence type="ECO:0000256" key="1">
    <source>
        <dbReference type="ARBA" id="ARBA00005567"/>
    </source>
</evidence>
<dbReference type="OMA" id="AKFEAWN"/>
<organism evidence="4 5">
    <name type="scientific">Hippocampus comes</name>
    <name type="common">Tiger tail seahorse</name>
    <dbReference type="NCBI Taxonomy" id="109280"/>
    <lineage>
        <taxon>Eukaryota</taxon>
        <taxon>Metazoa</taxon>
        <taxon>Chordata</taxon>
        <taxon>Craniata</taxon>
        <taxon>Vertebrata</taxon>
        <taxon>Euteleostomi</taxon>
        <taxon>Actinopterygii</taxon>
        <taxon>Neopterygii</taxon>
        <taxon>Teleostei</taxon>
        <taxon>Neoteleostei</taxon>
        <taxon>Acanthomorphata</taxon>
        <taxon>Syngnathiaria</taxon>
        <taxon>Syngnathiformes</taxon>
        <taxon>Syngnathoidei</taxon>
        <taxon>Syngnathidae</taxon>
        <taxon>Hippocampus</taxon>
    </lineage>
</organism>
<dbReference type="STRING" id="109280.ENSHCOP00000007989"/>
<comment type="similarity">
    <text evidence="1">Belongs to the ACBP family.</text>
</comment>
<keyword evidence="5" id="KW-1185">Reference proteome</keyword>
<dbReference type="PRINTS" id="PR00689">
    <property type="entry name" value="ACOABINDINGP"/>
</dbReference>
<dbReference type="Gene3D" id="1.20.80.10">
    <property type="match status" value="1"/>
</dbReference>
<dbReference type="GO" id="GO:0006631">
    <property type="term" value="P:fatty acid metabolic process"/>
    <property type="evidence" value="ECO:0007669"/>
    <property type="project" value="TreeGrafter"/>
</dbReference>
<dbReference type="GO" id="GO:0000062">
    <property type="term" value="F:fatty-acyl-CoA binding"/>
    <property type="evidence" value="ECO:0007669"/>
    <property type="project" value="InterPro"/>
</dbReference>
<reference evidence="4" key="2">
    <citation type="submission" date="2025-09" db="UniProtKB">
        <authorList>
            <consortium name="Ensembl"/>
        </authorList>
    </citation>
    <scope>IDENTIFICATION</scope>
</reference>
<dbReference type="PROSITE" id="PS51228">
    <property type="entry name" value="ACB_2"/>
    <property type="match status" value="1"/>
</dbReference>
<dbReference type="AlphaFoldDB" id="A0A3Q3DBT4"/>
<evidence type="ECO:0000313" key="4">
    <source>
        <dbReference type="Ensembl" id="ENSHCOP00000007989.1"/>
    </source>
</evidence>
<name>A0A3Q3DBT4_HIPCM</name>
<dbReference type="PANTHER" id="PTHR23310:SF62">
    <property type="entry name" value="ACYL-COA BINDING PROTEIN 1, ISOFORM A"/>
    <property type="match status" value="1"/>
</dbReference>
<dbReference type="Pfam" id="PF00887">
    <property type="entry name" value="ACBP"/>
    <property type="match status" value="1"/>
</dbReference>
<dbReference type="InterPro" id="IPR000582">
    <property type="entry name" value="Acyl-CoA-binding_protein"/>
</dbReference>
<dbReference type="SUPFAM" id="SSF47027">
    <property type="entry name" value="Acyl-CoA binding protein"/>
    <property type="match status" value="1"/>
</dbReference>
<feature type="domain" description="ACB" evidence="3">
    <location>
        <begin position="2"/>
        <end position="87"/>
    </location>
</feature>
<dbReference type="GeneTree" id="ENSGT00940000154846"/>
<dbReference type="Ensembl" id="ENSHCOT00000001069.1">
    <property type="protein sequence ID" value="ENSHCOP00000007989.1"/>
    <property type="gene ID" value="ENSHCOG00000010133.1"/>
</dbReference>
<evidence type="ECO:0000256" key="2">
    <source>
        <dbReference type="ARBA" id="ARBA00023121"/>
    </source>
</evidence>
<sequence>MSHAYFEKAASEAKKLKTQPNREEVNELYGLYKQATNGDLESERPGILDILGRRKWDSWMGKKGLSKEEAMAAYVELVEKLKRKYGI</sequence>